<sequence length="891" mass="94873">MPKPAAPYWPKPRSPCPDRCAAERVAMRPHRLCLRTCRLCMLLLLPVLALLAPARAADADGPDLVLEVRLGEHLVSDALGAYQHGDDVYLPLGELARMLTIAIRTDAAEGLASGYILDEQRGFRLDLAQRLVIEGERRATFDPARVKRQADDLYVASRLLAQWLPVDLDIDMASLVLRVRAREKLPLQARLERQSRGGTAQHHDGGPASVYARHDTPYALAGMPFIDQTVALDARRRGTTLDYTAYLTADLAGMEAALYLNAGKAAGGATARLTLARNDPDAGLLGPLRARTLQIGSVLAPGVGDIALASTNGTGVAVSNRALGQPARTDRHTLQGDLPPGWDVELYFNDALIGFQQARPDGRYRFDDQPLIYGSNEFRLVFHGPLGQLRIERHSFLIDQAVLAPGAVAYSASLQGDQRGGARALVQAEVGLASQLSASGGVVRLALDGQDKRYANLGLHGYWRALLVDAALARADDGGKLARIGLKTRVGGMALGASHARLDGFVSELFLPGADPLRSRDELRLDGLLPGGGPVPMPLSLQVRRERLVSGATRHEAGARLSAYRQGTAVSAGALWREVDGVRRADGSVQASRRVAGIGVSGQLQVAIVPDAAVSALALAADKFVGDGYLLNAAVTRTFADRELRWSASLNKGVGSVGVGLNAFYTSRGDYGAGVQLFMAIGQEPRSGRWLHDAVPMAATGAASVRVFLDKNRNGVMDGDDEPIKGAGFAVNGGTHLARSGADGVVYLNRLPAHQHVAIAVDPATLEDPQWQAREPGRRLVPRPGKVSRLEIAIGITGEIDGTTYLMGAGGKRGMGDFELELLDRRGTLVGKTTSTADGYYVLGGVAPGDYLLRLAPAQLARLGLQDSGMHLITIDPAGNIVNGKDFHVTK</sequence>
<protein>
    <recommendedName>
        <fullName evidence="3">SD-repeat containing protein B domain-containing protein</fullName>
    </recommendedName>
</protein>
<evidence type="ECO:0008006" key="3">
    <source>
        <dbReference type="Google" id="ProtNLM"/>
    </source>
</evidence>
<dbReference type="Proteomes" id="UP000229897">
    <property type="component" value="Chromosome"/>
</dbReference>
<evidence type="ECO:0000313" key="1">
    <source>
        <dbReference type="EMBL" id="ATQ77646.1"/>
    </source>
</evidence>
<dbReference type="AlphaFoldDB" id="A0A2D2DRP3"/>
<keyword evidence="2" id="KW-1185">Reference proteome</keyword>
<name>A0A2D2DRP3_9BURK</name>
<dbReference type="InterPro" id="IPR013783">
    <property type="entry name" value="Ig-like_fold"/>
</dbReference>
<accession>A0A2D2DRP3</accession>
<organism evidence="1 2">
    <name type="scientific">Massilia violaceinigra</name>
    <dbReference type="NCBI Taxonomy" id="2045208"/>
    <lineage>
        <taxon>Bacteria</taxon>
        <taxon>Pseudomonadati</taxon>
        <taxon>Pseudomonadota</taxon>
        <taxon>Betaproteobacteria</taxon>
        <taxon>Burkholderiales</taxon>
        <taxon>Oxalobacteraceae</taxon>
        <taxon>Telluria group</taxon>
        <taxon>Massilia</taxon>
    </lineage>
</organism>
<evidence type="ECO:0000313" key="2">
    <source>
        <dbReference type="Proteomes" id="UP000229897"/>
    </source>
</evidence>
<reference evidence="1" key="1">
    <citation type="submission" date="2017-10" db="EMBL/GenBank/DDBJ databases">
        <title>Massilia psychrophilum sp. nov., a novel purple-pigmented bacterium isolated from Tianshan glacier, Xinjiang Municipality, China.</title>
        <authorList>
            <person name="Wang H."/>
        </authorList>
    </citation>
    <scope>NUCLEOTIDE SEQUENCE [LARGE SCALE GENOMIC DNA]</scope>
    <source>
        <strain evidence="1">B2</strain>
    </source>
</reference>
<gene>
    <name evidence="1" type="ORF">CR152_26430</name>
</gene>
<dbReference type="SUPFAM" id="SSF49478">
    <property type="entry name" value="Cna protein B-type domain"/>
    <property type="match status" value="1"/>
</dbReference>
<dbReference type="EMBL" id="CP024608">
    <property type="protein sequence ID" value="ATQ77646.1"/>
    <property type="molecule type" value="Genomic_DNA"/>
</dbReference>
<proteinExistence type="predicted"/>
<dbReference type="KEGG" id="mass:CR152_26430"/>
<dbReference type="Gene3D" id="2.60.40.10">
    <property type="entry name" value="Immunoglobulins"/>
    <property type="match status" value="1"/>
</dbReference>